<name>A0A7X1KDF5_9SPHN</name>
<organism evidence="2 3">
    <name type="scientific">Novosphingobium aerophilum</name>
    <dbReference type="NCBI Taxonomy" id="2839843"/>
    <lineage>
        <taxon>Bacteria</taxon>
        <taxon>Pseudomonadati</taxon>
        <taxon>Pseudomonadota</taxon>
        <taxon>Alphaproteobacteria</taxon>
        <taxon>Sphingomonadales</taxon>
        <taxon>Sphingomonadaceae</taxon>
        <taxon>Novosphingobium</taxon>
    </lineage>
</organism>
<dbReference type="SUPFAM" id="SSF50974">
    <property type="entry name" value="Nitrous oxide reductase, N-terminal domain"/>
    <property type="match status" value="1"/>
</dbReference>
<reference evidence="2 3" key="1">
    <citation type="submission" date="2020-08" db="EMBL/GenBank/DDBJ databases">
        <title>The genome sequence of Novosphingobium flavum 4Y4.</title>
        <authorList>
            <person name="Liu Y."/>
        </authorList>
    </citation>
    <scope>NUCLEOTIDE SEQUENCE [LARGE SCALE GENOMIC DNA]</scope>
    <source>
        <strain evidence="2 3">4Y4</strain>
    </source>
</reference>
<protein>
    <submittedName>
        <fullName evidence="2">Caspase family protein</fullName>
    </submittedName>
</protein>
<evidence type="ECO:0000313" key="3">
    <source>
        <dbReference type="Proteomes" id="UP000520156"/>
    </source>
</evidence>
<comment type="caution">
    <text evidence="2">The sequence shown here is derived from an EMBL/GenBank/DDBJ whole genome shotgun (WGS) entry which is preliminary data.</text>
</comment>
<evidence type="ECO:0000256" key="1">
    <source>
        <dbReference type="SAM" id="MobiDB-lite"/>
    </source>
</evidence>
<sequence>MAGSPALAQGEAPAAPPPERIRQDGAVRARIVLQQGSAGGPFAAWSRDDRFIAVYQGLTNSVQVWSSQSGDLVNEIALPQLDPKGLLEVWQFILSPDNHVTIDANLREVDLGLCTPLTLKVALARPGQWQVERGESGGPCLKGGVPPAEIRSHSGRLYYLPEVPARLMDRHDETVMWLGKPAAKTTFGAALAPDGKRLAMITSPPAEDAERHNTLAVLDLTTGQRLTDIAVPDGYVRVRWLDDDRILFPAVVPGGRYGERSTKPPASLILSMRSGEVREVGARCFTLALPDGTLVAAGLGHCTPDGPAGQGLERFDPARGWQPLGPPDLGAVLIDQMVAAPDGRTLAMVVHGRRSDRAGETVASLRAVDAQTGALLAEVDLPSAATPLTLAFTPDGKAVGVRLDLVSYRWDLSPRPPIELGETVAPATPLAQATVSRDGNSWYERYADLTTEIGNLEPENGPIVAVSAEGGQREARVLFDNVRDEGAIPDSELRWVVTGGEGLVLWKPRRNGIFGEAEVVRTYLFPRGGIFSLTPEGRYDTNLGADAAELRWLVSDAPLQSLGASTFMRTFFEPRLVGRLLSCERTATCAAAFRPVGKLADLNRALPRVTIARIGPGPGPNQALVDVEVRPGILPDAPNGKRFSPAYDLRLFRAGSLVAQWPGEQDGAENADIAQWRASNRLVPGRDGVVRKRFLVALPAKTDVIEFSAYAFNEDRVKSGTTSEPYSPRGTVARPGRVFVVALGVDNYTEKRLQLHYAAADATLLGARLAKLPDGAAPRVLVVADDGRPGGPRLTKQASYDIFSILAGAPRGPALARLAALGIDAAMLERATPDDTVLITFSGHGWADRQGAFYLLPADAQWPDETASPVLPTLVSAAEMARQLRRIDAGELALIIDACHSAASVDANGFRAGPMGDAGLGQLAFDKQMRILAATQSDDVARESDRLGQGLLTYALAREGIMDIGGKADEDGNATITLDEWLRYGVNRLPALSRDPTLVKPAETPGKARGVVFLSQSAAARRVQEPALFDFTNRKSELVIRKVPR</sequence>
<dbReference type="SUPFAM" id="SSF50969">
    <property type="entry name" value="YVTN repeat-like/Quinoprotein amine dehydrogenase"/>
    <property type="match status" value="1"/>
</dbReference>
<feature type="region of interest" description="Disordered" evidence="1">
    <location>
        <begin position="1"/>
        <end position="20"/>
    </location>
</feature>
<dbReference type="AlphaFoldDB" id="A0A7X1KDF5"/>
<feature type="compositionally biased region" description="Low complexity" evidence="1">
    <location>
        <begin position="1"/>
        <end position="13"/>
    </location>
</feature>
<dbReference type="InterPro" id="IPR015943">
    <property type="entry name" value="WD40/YVTN_repeat-like_dom_sf"/>
</dbReference>
<dbReference type="Proteomes" id="UP000520156">
    <property type="component" value="Unassembled WGS sequence"/>
</dbReference>
<gene>
    <name evidence="2" type="ORF">H7F49_15540</name>
</gene>
<dbReference type="RefSeq" id="WP_185684496.1">
    <property type="nucleotide sequence ID" value="NZ_JACLAU010000035.1"/>
</dbReference>
<dbReference type="Gene3D" id="3.40.50.1460">
    <property type="match status" value="1"/>
</dbReference>
<dbReference type="EMBL" id="JACLAU010000035">
    <property type="protein sequence ID" value="MBC2653107.1"/>
    <property type="molecule type" value="Genomic_DNA"/>
</dbReference>
<evidence type="ECO:0000313" key="2">
    <source>
        <dbReference type="EMBL" id="MBC2653107.1"/>
    </source>
</evidence>
<proteinExistence type="predicted"/>
<dbReference type="InterPro" id="IPR011045">
    <property type="entry name" value="N2O_reductase_N"/>
</dbReference>
<accession>A0A7X1KDF5</accession>
<dbReference type="Gene3D" id="2.130.10.10">
    <property type="entry name" value="YVTN repeat-like/Quinoprotein amine dehydrogenase"/>
    <property type="match status" value="1"/>
</dbReference>
<dbReference type="InterPro" id="IPR011044">
    <property type="entry name" value="Quino_amine_DH_bsu"/>
</dbReference>
<keyword evidence="3" id="KW-1185">Reference proteome</keyword>